<dbReference type="Proteomes" id="UP001458880">
    <property type="component" value="Unassembled WGS sequence"/>
</dbReference>
<dbReference type="CDD" id="cd19601">
    <property type="entry name" value="serpin42Da-like"/>
    <property type="match status" value="1"/>
</dbReference>
<keyword evidence="7" id="KW-1185">Reference proteome</keyword>
<dbReference type="Gene3D" id="2.30.39.10">
    <property type="entry name" value="Alpha-1-antitrypsin, domain 1"/>
    <property type="match status" value="1"/>
</dbReference>
<dbReference type="GO" id="GO:0005615">
    <property type="term" value="C:extracellular space"/>
    <property type="evidence" value="ECO:0007669"/>
    <property type="project" value="InterPro"/>
</dbReference>
<dbReference type="Pfam" id="PF00079">
    <property type="entry name" value="Serpin"/>
    <property type="match status" value="1"/>
</dbReference>
<name>A0AAW1N067_POPJA</name>
<evidence type="ECO:0000313" key="7">
    <source>
        <dbReference type="Proteomes" id="UP001458880"/>
    </source>
</evidence>
<evidence type="ECO:0000256" key="2">
    <source>
        <dbReference type="ARBA" id="ARBA00022690"/>
    </source>
</evidence>
<gene>
    <name evidence="6" type="ORF">QE152_g3704</name>
</gene>
<dbReference type="InterPro" id="IPR042178">
    <property type="entry name" value="Serpin_sf_1"/>
</dbReference>
<dbReference type="SUPFAM" id="SSF56574">
    <property type="entry name" value="Serpins"/>
    <property type="match status" value="1"/>
</dbReference>
<comment type="caution">
    <text evidence="6">The sequence shown here is derived from an EMBL/GenBank/DDBJ whole genome shotgun (WGS) entry which is preliminary data.</text>
</comment>
<dbReference type="AlphaFoldDB" id="A0AAW1N067"/>
<evidence type="ECO:0000256" key="3">
    <source>
        <dbReference type="ARBA" id="ARBA00022900"/>
    </source>
</evidence>
<dbReference type="InterPro" id="IPR000215">
    <property type="entry name" value="Serpin_fam"/>
</dbReference>
<dbReference type="InterPro" id="IPR042185">
    <property type="entry name" value="Serpin_sf_2"/>
</dbReference>
<dbReference type="PANTHER" id="PTHR11461:SF211">
    <property type="entry name" value="GH10112P-RELATED"/>
    <property type="match status" value="1"/>
</dbReference>
<accession>A0AAW1N067</accession>
<dbReference type="Gene3D" id="3.30.497.10">
    <property type="entry name" value="Antithrombin, subunit I, domain 2"/>
    <property type="match status" value="1"/>
</dbReference>
<organism evidence="6 7">
    <name type="scientific">Popillia japonica</name>
    <name type="common">Japanese beetle</name>
    <dbReference type="NCBI Taxonomy" id="7064"/>
    <lineage>
        <taxon>Eukaryota</taxon>
        <taxon>Metazoa</taxon>
        <taxon>Ecdysozoa</taxon>
        <taxon>Arthropoda</taxon>
        <taxon>Hexapoda</taxon>
        <taxon>Insecta</taxon>
        <taxon>Pterygota</taxon>
        <taxon>Neoptera</taxon>
        <taxon>Endopterygota</taxon>
        <taxon>Coleoptera</taxon>
        <taxon>Polyphaga</taxon>
        <taxon>Scarabaeiformia</taxon>
        <taxon>Scarabaeidae</taxon>
        <taxon>Rutelinae</taxon>
        <taxon>Popillia</taxon>
    </lineage>
</organism>
<dbReference type="InterPro" id="IPR036186">
    <property type="entry name" value="Serpin_sf"/>
</dbReference>
<reference evidence="6 7" key="1">
    <citation type="journal article" date="2024" name="BMC Genomics">
        <title>De novo assembly and annotation of Popillia japonica's genome with initial clues to its potential as an invasive pest.</title>
        <authorList>
            <person name="Cucini C."/>
            <person name="Boschi S."/>
            <person name="Funari R."/>
            <person name="Cardaioli E."/>
            <person name="Iannotti N."/>
            <person name="Marturano G."/>
            <person name="Paoli F."/>
            <person name="Bruttini M."/>
            <person name="Carapelli A."/>
            <person name="Frati F."/>
            <person name="Nardi F."/>
        </authorList>
    </citation>
    <scope>NUCLEOTIDE SEQUENCE [LARGE SCALE GENOMIC DNA]</scope>
    <source>
        <strain evidence="6">DMR45628</strain>
    </source>
</reference>
<evidence type="ECO:0000256" key="1">
    <source>
        <dbReference type="ARBA" id="ARBA00009500"/>
    </source>
</evidence>
<evidence type="ECO:0000313" key="6">
    <source>
        <dbReference type="EMBL" id="KAK9753235.1"/>
    </source>
</evidence>
<comment type="similarity">
    <text evidence="1 4">Belongs to the serpin family.</text>
</comment>
<dbReference type="SMART" id="SM00093">
    <property type="entry name" value="SERPIN"/>
    <property type="match status" value="1"/>
</dbReference>
<protein>
    <submittedName>
        <fullName evidence="6">Serpin (Serine protease inhibitor)</fullName>
    </submittedName>
</protein>
<dbReference type="PROSITE" id="PS00284">
    <property type="entry name" value="SERPIN"/>
    <property type="match status" value="1"/>
</dbReference>
<keyword evidence="3 6" id="KW-0722">Serine protease inhibitor</keyword>
<evidence type="ECO:0000259" key="5">
    <source>
        <dbReference type="SMART" id="SM00093"/>
    </source>
</evidence>
<dbReference type="InterPro" id="IPR023795">
    <property type="entry name" value="Serpin_CS"/>
</dbReference>
<feature type="domain" description="Serpin" evidence="5">
    <location>
        <begin position="1"/>
        <end position="352"/>
    </location>
</feature>
<proteinExistence type="inferred from homology"/>
<dbReference type="PANTHER" id="PTHR11461">
    <property type="entry name" value="SERINE PROTEASE INHIBITOR, SERPIN"/>
    <property type="match status" value="1"/>
</dbReference>
<dbReference type="InterPro" id="IPR023796">
    <property type="entry name" value="Serpin_dom"/>
</dbReference>
<dbReference type="EMBL" id="JASPKY010000015">
    <property type="protein sequence ID" value="KAK9753235.1"/>
    <property type="molecule type" value="Genomic_DNA"/>
</dbReference>
<evidence type="ECO:0000256" key="4">
    <source>
        <dbReference type="RuleBase" id="RU000411"/>
    </source>
</evidence>
<dbReference type="GO" id="GO:0004867">
    <property type="term" value="F:serine-type endopeptidase inhibitor activity"/>
    <property type="evidence" value="ECO:0007669"/>
    <property type="project" value="UniProtKB-KW"/>
</dbReference>
<keyword evidence="2 6" id="KW-0646">Protease inhibitor</keyword>
<sequence>MLATNENLIFSPFSAHSALSFVYEGAAGKTERILRDVLDVSQANTTAKNYRSIMRTLNSAKDVTVRIANKIYVNNGYMLDQNFRSIAQNYFAADVENIDFAQNRQAADDINTWVSSKTRNKINKLVDGEGLDSQTRALLLNAVYFNGEWDNPFKTSSTMAADFHVSNTEVIQCQMMSEIDFYDYAENAELDAQILKLKYEDQRFAMTIILPKSTDGIAELEKKLSAIDVTSLKTSEKEIQIFLPKFRMESTINMKTPLTQMGLGEIFSDAANFSNIIEGPAKLKINEVTQKAIIDFNEKGTEVAVVTGIELVPMSLQYPSAVFRADHPFVFYITAQLGDETIIMFTGKVIKPSYT</sequence>